<proteinExistence type="predicted"/>
<accession>A0ABR0N536</accession>
<organism evidence="1 2">
    <name type="scientific">Gossypium arboreum</name>
    <name type="common">Tree cotton</name>
    <name type="synonym">Gossypium nanking</name>
    <dbReference type="NCBI Taxonomy" id="29729"/>
    <lineage>
        <taxon>Eukaryota</taxon>
        <taxon>Viridiplantae</taxon>
        <taxon>Streptophyta</taxon>
        <taxon>Embryophyta</taxon>
        <taxon>Tracheophyta</taxon>
        <taxon>Spermatophyta</taxon>
        <taxon>Magnoliopsida</taxon>
        <taxon>eudicotyledons</taxon>
        <taxon>Gunneridae</taxon>
        <taxon>Pentapetalae</taxon>
        <taxon>rosids</taxon>
        <taxon>malvids</taxon>
        <taxon>Malvales</taxon>
        <taxon>Malvaceae</taxon>
        <taxon>Malvoideae</taxon>
        <taxon>Gossypium</taxon>
    </lineage>
</organism>
<keyword evidence="2" id="KW-1185">Reference proteome</keyword>
<evidence type="ECO:0000313" key="1">
    <source>
        <dbReference type="EMBL" id="KAK5785681.1"/>
    </source>
</evidence>
<gene>
    <name evidence="1" type="ORF">PVK06_040287</name>
</gene>
<reference evidence="1 2" key="1">
    <citation type="submission" date="2023-03" db="EMBL/GenBank/DDBJ databases">
        <title>WGS of Gossypium arboreum.</title>
        <authorList>
            <person name="Yu D."/>
        </authorList>
    </citation>
    <scope>NUCLEOTIDE SEQUENCE [LARGE SCALE GENOMIC DNA]</scope>
    <source>
        <tissue evidence="1">Leaf</tissue>
    </source>
</reference>
<protein>
    <recommendedName>
        <fullName evidence="3">RNase H type-1 domain-containing protein</fullName>
    </recommendedName>
</protein>
<dbReference type="EMBL" id="JARKNE010000011">
    <property type="protein sequence ID" value="KAK5785681.1"/>
    <property type="molecule type" value="Genomic_DNA"/>
</dbReference>
<evidence type="ECO:0008006" key="3">
    <source>
        <dbReference type="Google" id="ProtNLM"/>
    </source>
</evidence>
<name>A0ABR0N536_GOSAR</name>
<evidence type="ECO:0000313" key="2">
    <source>
        <dbReference type="Proteomes" id="UP001358586"/>
    </source>
</evidence>
<sequence>MAYSFNHCLFAHIPRKGNTIAHLLATTRLRSGGSSFLSSVVLSYASLSVEWDRRDIGLNENDD</sequence>
<dbReference type="Proteomes" id="UP001358586">
    <property type="component" value="Chromosome 11"/>
</dbReference>
<comment type="caution">
    <text evidence="1">The sequence shown here is derived from an EMBL/GenBank/DDBJ whole genome shotgun (WGS) entry which is preliminary data.</text>
</comment>